<gene>
    <name evidence="14" type="ORF">MWN34_09330</name>
</gene>
<evidence type="ECO:0000259" key="13">
    <source>
        <dbReference type="PROSITE" id="PS51462"/>
    </source>
</evidence>
<dbReference type="EMBL" id="JALKCH010000005">
    <property type="protein sequence ID" value="MCK0197112.1"/>
    <property type="molecule type" value="Genomic_DNA"/>
</dbReference>
<sequence>MPRFTEQIADTPVEVELSSPRLLGDGFRPYDRFDVTLAGRGGTPVSYDRDVLRVGNVAAVLAFDPVLDCFVLIRQFRLPAHLATGRGGSVEIVAGGIEPGEAPDRAAIRECIEEIGVAPRALLPIYRFMPSPGCSDEYANVFLALVDAATVPCEAGAASEQEHTRPLLVRTGDALAALAAGTIGNSFLMTALQWFALNRERADVRAFVEERS</sequence>
<dbReference type="PROSITE" id="PS51462">
    <property type="entry name" value="NUDIX"/>
    <property type="match status" value="1"/>
</dbReference>
<accession>A0ABT0DAX7</accession>
<protein>
    <recommendedName>
        <fullName evidence="4">ADP-ribose pyrophosphatase</fullName>
        <ecNumber evidence="3">3.6.1.13</ecNumber>
    </recommendedName>
    <alternativeName>
        <fullName evidence="9">ADP-ribose diphosphatase</fullName>
    </alternativeName>
    <alternativeName>
        <fullName evidence="11">ADP-ribose phosphohydrolase</fullName>
    </alternativeName>
    <alternativeName>
        <fullName evidence="10">Adenosine diphosphoribose pyrophosphatase</fullName>
    </alternativeName>
</protein>
<evidence type="ECO:0000313" key="14">
    <source>
        <dbReference type="EMBL" id="MCK0197112.1"/>
    </source>
</evidence>
<keyword evidence="6" id="KW-0378">Hydrolase</keyword>
<dbReference type="PANTHER" id="PTHR11839:SF5">
    <property type="entry name" value="ADP-RIBOSE PYROPHOSPHATASE"/>
    <property type="match status" value="1"/>
</dbReference>
<evidence type="ECO:0000256" key="8">
    <source>
        <dbReference type="ARBA" id="ARBA00025164"/>
    </source>
</evidence>
<organism evidence="14 15">
    <name type="scientific">Ancylobacter crimeensis</name>
    <dbReference type="NCBI Taxonomy" id="2579147"/>
    <lineage>
        <taxon>Bacteria</taxon>
        <taxon>Pseudomonadati</taxon>
        <taxon>Pseudomonadota</taxon>
        <taxon>Alphaproteobacteria</taxon>
        <taxon>Hyphomicrobiales</taxon>
        <taxon>Xanthobacteraceae</taxon>
        <taxon>Ancylobacter</taxon>
    </lineage>
</organism>
<dbReference type="EC" id="3.6.1.13" evidence="3"/>
<keyword evidence="7" id="KW-0460">Magnesium</keyword>
<keyword evidence="15" id="KW-1185">Reference proteome</keyword>
<evidence type="ECO:0000256" key="6">
    <source>
        <dbReference type="ARBA" id="ARBA00022801"/>
    </source>
</evidence>
<evidence type="ECO:0000256" key="2">
    <source>
        <dbReference type="ARBA" id="ARBA00007482"/>
    </source>
</evidence>
<evidence type="ECO:0000256" key="1">
    <source>
        <dbReference type="ARBA" id="ARBA00001946"/>
    </source>
</evidence>
<evidence type="ECO:0000256" key="10">
    <source>
        <dbReference type="ARBA" id="ARBA00030308"/>
    </source>
</evidence>
<dbReference type="InterPro" id="IPR004385">
    <property type="entry name" value="NDP_pyrophosphatase"/>
</dbReference>
<name>A0ABT0DAX7_9HYPH</name>
<dbReference type="InterPro" id="IPR015797">
    <property type="entry name" value="NUDIX_hydrolase-like_dom_sf"/>
</dbReference>
<keyword evidence="5" id="KW-0479">Metal-binding</keyword>
<proteinExistence type="inferred from homology"/>
<dbReference type="PANTHER" id="PTHR11839">
    <property type="entry name" value="UDP/ADP-SUGAR PYROPHOSPHATASE"/>
    <property type="match status" value="1"/>
</dbReference>
<comment type="cofactor">
    <cofactor evidence="1">
        <name>Mg(2+)</name>
        <dbReference type="ChEBI" id="CHEBI:18420"/>
    </cofactor>
</comment>
<comment type="function">
    <text evidence="8">Acts on ADP-mannose and ADP-glucose as well as ADP-ribose. Prevents glycogen biosynthesis. The reaction catalyzed by this enzyme is a limiting step of the gluconeogenic process.</text>
</comment>
<comment type="similarity">
    <text evidence="2">Belongs to the Nudix hydrolase family. NudF subfamily.</text>
</comment>
<evidence type="ECO:0000256" key="4">
    <source>
        <dbReference type="ARBA" id="ARBA00013297"/>
    </source>
</evidence>
<comment type="caution">
    <text evidence="14">The sequence shown here is derived from an EMBL/GenBank/DDBJ whole genome shotgun (WGS) entry which is preliminary data.</text>
</comment>
<feature type="domain" description="Nudix hydrolase" evidence="13">
    <location>
        <begin position="53"/>
        <end position="212"/>
    </location>
</feature>
<comment type="catalytic activity">
    <reaction evidence="12">
        <text>ADP-D-ribose + H2O = D-ribose 5-phosphate + AMP + 2 H(+)</text>
        <dbReference type="Rhea" id="RHEA:10412"/>
        <dbReference type="ChEBI" id="CHEBI:15377"/>
        <dbReference type="ChEBI" id="CHEBI:15378"/>
        <dbReference type="ChEBI" id="CHEBI:57967"/>
        <dbReference type="ChEBI" id="CHEBI:78346"/>
        <dbReference type="ChEBI" id="CHEBI:456215"/>
        <dbReference type="EC" id="3.6.1.13"/>
    </reaction>
</comment>
<dbReference type="Proteomes" id="UP001203284">
    <property type="component" value="Unassembled WGS sequence"/>
</dbReference>
<dbReference type="SUPFAM" id="SSF55811">
    <property type="entry name" value="Nudix"/>
    <property type="match status" value="1"/>
</dbReference>
<dbReference type="Pfam" id="PF00293">
    <property type="entry name" value="NUDIX"/>
    <property type="match status" value="1"/>
</dbReference>
<dbReference type="Gene3D" id="3.90.79.10">
    <property type="entry name" value="Nucleoside Triphosphate Pyrophosphohydrolase"/>
    <property type="match status" value="1"/>
</dbReference>
<evidence type="ECO:0000256" key="7">
    <source>
        <dbReference type="ARBA" id="ARBA00022842"/>
    </source>
</evidence>
<dbReference type="NCBIfam" id="TIGR00052">
    <property type="entry name" value="nudix-type nucleoside diphosphatase, YffH/AdpP family"/>
    <property type="match status" value="1"/>
</dbReference>
<reference evidence="14 15" key="1">
    <citation type="submission" date="2022-04" db="EMBL/GenBank/DDBJ databases">
        <authorList>
            <person name="Grouzdev D.S."/>
            <person name="Pantiukh K.S."/>
            <person name="Krutkina M.S."/>
        </authorList>
    </citation>
    <scope>NUCLEOTIDE SEQUENCE [LARGE SCALE GENOMIC DNA]</scope>
    <source>
        <strain evidence="14 15">6x-1</strain>
    </source>
</reference>
<evidence type="ECO:0000256" key="12">
    <source>
        <dbReference type="ARBA" id="ARBA00049546"/>
    </source>
</evidence>
<evidence type="ECO:0000256" key="9">
    <source>
        <dbReference type="ARBA" id="ARBA00030162"/>
    </source>
</evidence>
<evidence type="ECO:0000313" key="15">
    <source>
        <dbReference type="Proteomes" id="UP001203284"/>
    </source>
</evidence>
<evidence type="ECO:0000256" key="5">
    <source>
        <dbReference type="ARBA" id="ARBA00022723"/>
    </source>
</evidence>
<dbReference type="InterPro" id="IPR000086">
    <property type="entry name" value="NUDIX_hydrolase_dom"/>
</dbReference>
<evidence type="ECO:0000256" key="11">
    <source>
        <dbReference type="ARBA" id="ARBA00033056"/>
    </source>
</evidence>
<evidence type="ECO:0000256" key="3">
    <source>
        <dbReference type="ARBA" id="ARBA00012453"/>
    </source>
</evidence>